<feature type="non-terminal residue" evidence="1">
    <location>
        <position position="1"/>
    </location>
</feature>
<dbReference type="OrthoDB" id="9950230at2759"/>
<keyword evidence="2" id="KW-1185">Reference proteome</keyword>
<evidence type="ECO:0000313" key="2">
    <source>
        <dbReference type="Proteomes" id="UP000525319"/>
    </source>
</evidence>
<gene>
    <name evidence="1" type="primary">Erv31_3</name>
    <name evidence="1" type="ORF">DRYBRU_R14833</name>
</gene>
<dbReference type="Proteomes" id="UP000525319">
    <property type="component" value="Unassembled WGS sequence"/>
</dbReference>
<comment type="caution">
    <text evidence="1">The sequence shown here is derived from an EMBL/GenBank/DDBJ whole genome shotgun (WGS) entry which is preliminary data.</text>
</comment>
<feature type="non-terminal residue" evidence="1">
    <location>
        <position position="87"/>
    </location>
</feature>
<accession>A0A7L3KKY7</accession>
<reference evidence="1 2" key="1">
    <citation type="submission" date="2019-09" db="EMBL/GenBank/DDBJ databases">
        <title>Bird 10,000 Genomes (B10K) Project - Family phase.</title>
        <authorList>
            <person name="Zhang G."/>
        </authorList>
    </citation>
    <scope>NUCLEOTIDE SEQUENCE [LARGE SCALE GENOMIC DNA]</scope>
    <source>
        <strain evidence="1">B10K-DU-030-03</strain>
    </source>
</reference>
<name>A0A7L3KKY7_9PASS</name>
<dbReference type="EMBL" id="VZTZ01033878">
    <property type="protein sequence ID" value="NXU42171.1"/>
    <property type="molecule type" value="Genomic_DNA"/>
</dbReference>
<sequence>SSQEQLYQCWESGNPYSTLPTFAKYWTEITSTKKDFWAAPASLFRICGQKAYSKLPEYWSGSCTLGAIQPNFFLLAKPAGNHLGVPL</sequence>
<organism evidence="1 2">
    <name type="scientific">Drymodes brunneopygia</name>
    <dbReference type="NCBI Taxonomy" id="626378"/>
    <lineage>
        <taxon>Eukaryota</taxon>
        <taxon>Metazoa</taxon>
        <taxon>Chordata</taxon>
        <taxon>Craniata</taxon>
        <taxon>Vertebrata</taxon>
        <taxon>Euteleostomi</taxon>
        <taxon>Archelosauria</taxon>
        <taxon>Archosauria</taxon>
        <taxon>Dinosauria</taxon>
        <taxon>Saurischia</taxon>
        <taxon>Theropoda</taxon>
        <taxon>Coelurosauria</taxon>
        <taxon>Aves</taxon>
        <taxon>Neognathae</taxon>
        <taxon>Neoaves</taxon>
        <taxon>Telluraves</taxon>
        <taxon>Australaves</taxon>
        <taxon>Passeriformes</taxon>
        <taxon>Petroicidae</taxon>
        <taxon>Drymodes</taxon>
    </lineage>
</organism>
<dbReference type="AlphaFoldDB" id="A0A7L3KKY7"/>
<proteinExistence type="predicted"/>
<evidence type="ECO:0000313" key="1">
    <source>
        <dbReference type="EMBL" id="NXU42171.1"/>
    </source>
</evidence>
<protein>
    <submittedName>
        <fullName evidence="1">ENR1 protein</fullName>
    </submittedName>
</protein>